<dbReference type="GO" id="GO:0008270">
    <property type="term" value="F:zinc ion binding"/>
    <property type="evidence" value="ECO:0007669"/>
    <property type="project" value="UniProtKB-UniRule"/>
</dbReference>
<dbReference type="EC" id="5.3.1.28" evidence="10"/>
<comment type="subcellular location">
    <subcellularLocation>
        <location evidence="3 10">Cytoplasm</location>
    </subcellularLocation>
</comment>
<name>A0A4Z0F736_9GAMM</name>
<dbReference type="Gene3D" id="3.40.50.10490">
    <property type="entry name" value="Glucose-6-phosphate isomerase like protein, domain 1"/>
    <property type="match status" value="1"/>
</dbReference>
<organism evidence="12 13">
    <name type="scientific">Candidatus Macondimonas diazotrophica</name>
    <dbReference type="NCBI Taxonomy" id="2305248"/>
    <lineage>
        <taxon>Bacteria</taxon>
        <taxon>Pseudomonadati</taxon>
        <taxon>Pseudomonadota</taxon>
        <taxon>Gammaproteobacteria</taxon>
        <taxon>Chromatiales</taxon>
        <taxon>Ectothiorhodospiraceae</taxon>
        <taxon>Candidatus Macondimonas</taxon>
    </lineage>
</organism>
<protein>
    <recommendedName>
        <fullName evidence="10">Phosphoheptose isomerase</fullName>
        <ecNumber evidence="10">5.3.1.28</ecNumber>
    </recommendedName>
    <alternativeName>
        <fullName evidence="10">Sedoheptulose 7-phosphate isomerase</fullName>
    </alternativeName>
</protein>
<dbReference type="GO" id="GO:0008968">
    <property type="term" value="F:D-sedoheptulose 7-phosphate isomerase activity"/>
    <property type="evidence" value="ECO:0007669"/>
    <property type="project" value="UniProtKB-UniRule"/>
</dbReference>
<dbReference type="CDD" id="cd05006">
    <property type="entry name" value="SIS_GmhA"/>
    <property type="match status" value="1"/>
</dbReference>
<evidence type="ECO:0000259" key="11">
    <source>
        <dbReference type="PROSITE" id="PS51464"/>
    </source>
</evidence>
<dbReference type="InterPro" id="IPR050099">
    <property type="entry name" value="SIS_GmhA/DiaA_subfam"/>
</dbReference>
<dbReference type="HAMAP" id="MF_00067">
    <property type="entry name" value="GmhA"/>
    <property type="match status" value="1"/>
</dbReference>
<feature type="binding site" evidence="10">
    <location>
        <position position="122"/>
    </location>
    <ligand>
        <name>substrate</name>
    </ligand>
</feature>
<keyword evidence="9 10" id="KW-0119">Carbohydrate metabolism</keyword>
<dbReference type="Proteomes" id="UP000297890">
    <property type="component" value="Unassembled WGS sequence"/>
</dbReference>
<evidence type="ECO:0000256" key="9">
    <source>
        <dbReference type="ARBA" id="ARBA00023277"/>
    </source>
</evidence>
<comment type="miscellaneous">
    <text evidence="10">The reaction produces a racemic mixture of D-glycero-alpha-D-manno-heptose 7-phosphate and D-glycero-beta-D-manno-heptose 7-phosphate.</text>
</comment>
<feature type="binding site" evidence="10">
    <location>
        <position position="58"/>
    </location>
    <ligand>
        <name>Zn(2+)</name>
        <dbReference type="ChEBI" id="CHEBI:29105"/>
    </ligand>
</feature>
<dbReference type="GO" id="GO:2001061">
    <property type="term" value="P:D-glycero-D-manno-heptose 7-phosphate biosynthetic process"/>
    <property type="evidence" value="ECO:0007669"/>
    <property type="project" value="UniProtKB-UniPathway"/>
</dbReference>
<evidence type="ECO:0000256" key="7">
    <source>
        <dbReference type="ARBA" id="ARBA00022833"/>
    </source>
</evidence>
<comment type="subunit">
    <text evidence="10">Homotetramer.</text>
</comment>
<feature type="binding site" evidence="10">
    <location>
        <position position="62"/>
    </location>
    <ligand>
        <name>substrate</name>
    </ligand>
</feature>
<feature type="binding site" evidence="10">
    <location>
        <begin position="49"/>
        <end position="51"/>
    </location>
    <ligand>
        <name>substrate</name>
    </ligand>
</feature>
<evidence type="ECO:0000313" key="13">
    <source>
        <dbReference type="Proteomes" id="UP000297890"/>
    </source>
</evidence>
<feature type="binding site" evidence="10">
    <location>
        <position position="169"/>
    </location>
    <ligand>
        <name>Zn(2+)</name>
        <dbReference type="ChEBI" id="CHEBI:29105"/>
    </ligand>
</feature>
<evidence type="ECO:0000256" key="10">
    <source>
        <dbReference type="HAMAP-Rule" id="MF_00067"/>
    </source>
</evidence>
<dbReference type="GO" id="GO:0005975">
    <property type="term" value="P:carbohydrate metabolic process"/>
    <property type="evidence" value="ECO:0007669"/>
    <property type="project" value="UniProtKB-UniRule"/>
</dbReference>
<sequence>MSSSLIQQSLTEHRAALETVSAMAPEILRAAESITQTLRRGGRVFACGNGGSAADAQHFAAELTGRFERERRGLAGIALTTDTSALTAIGNDYGFDAVFARQLEALGQSGDLLLALSTSGHSPNVVRAVETARAHDIGTLGLLGRDGGAMADLVDQALIVPATRTARVQEMHILILHLLCEAIDDTDPG</sequence>
<reference evidence="12 13" key="1">
    <citation type="journal article" date="2019" name="ISME J.">
        <title>Candidatus Macondimonas diazotrophica, a novel gammaproteobacterial genus dominating crude-oil-contaminated coastal sediments.</title>
        <authorList>
            <person name="Karthikeyan S."/>
            <person name="Konstantinidis K."/>
        </authorList>
    </citation>
    <scope>NUCLEOTIDE SEQUENCE [LARGE SCALE GENOMIC DNA]</scope>
    <source>
        <strain evidence="12 13">KTK01</strain>
    </source>
</reference>
<evidence type="ECO:0000256" key="8">
    <source>
        <dbReference type="ARBA" id="ARBA00023235"/>
    </source>
</evidence>
<dbReference type="PROSITE" id="PS51464">
    <property type="entry name" value="SIS"/>
    <property type="match status" value="1"/>
</dbReference>
<dbReference type="GO" id="GO:0005737">
    <property type="term" value="C:cytoplasm"/>
    <property type="evidence" value="ECO:0007669"/>
    <property type="project" value="UniProtKB-SubCell"/>
</dbReference>
<feature type="binding site" evidence="10">
    <location>
        <begin position="117"/>
        <end position="119"/>
    </location>
    <ligand>
        <name>substrate</name>
    </ligand>
</feature>
<feature type="domain" description="SIS" evidence="11">
    <location>
        <begin position="34"/>
        <end position="189"/>
    </location>
</feature>
<keyword evidence="6 10" id="KW-0479">Metal-binding</keyword>
<dbReference type="UniPathway" id="UPA00041">
    <property type="reaction ID" value="UER00436"/>
</dbReference>
<keyword evidence="13" id="KW-1185">Reference proteome</keyword>
<evidence type="ECO:0000256" key="3">
    <source>
        <dbReference type="ARBA" id="ARBA00004496"/>
    </source>
</evidence>
<dbReference type="AlphaFoldDB" id="A0A4Z0F736"/>
<accession>A0A4Z0F736</accession>
<evidence type="ECO:0000256" key="6">
    <source>
        <dbReference type="ARBA" id="ARBA00022723"/>
    </source>
</evidence>
<feature type="binding site" evidence="10">
    <location>
        <position position="169"/>
    </location>
    <ligand>
        <name>substrate</name>
    </ligand>
</feature>
<comment type="catalytic activity">
    <reaction evidence="1 10">
        <text>2 D-sedoheptulose 7-phosphate = D-glycero-alpha-D-manno-heptose 7-phosphate + D-glycero-beta-D-manno-heptose 7-phosphate</text>
        <dbReference type="Rhea" id="RHEA:27489"/>
        <dbReference type="ChEBI" id="CHEBI:57483"/>
        <dbReference type="ChEBI" id="CHEBI:60203"/>
        <dbReference type="ChEBI" id="CHEBI:60204"/>
        <dbReference type="EC" id="5.3.1.28"/>
    </reaction>
</comment>
<dbReference type="PANTHER" id="PTHR30390:SF6">
    <property type="entry name" value="DNAA INITIATOR-ASSOCIATING PROTEIN DIAA"/>
    <property type="match status" value="1"/>
</dbReference>
<keyword evidence="5 10" id="KW-0963">Cytoplasm</keyword>
<gene>
    <name evidence="10" type="primary">gmhA</name>
    <name evidence="12" type="ORF">E4680_13020</name>
</gene>
<comment type="function">
    <text evidence="2 10">Catalyzes the isomerization of sedoheptulose 7-phosphate in D-glycero-D-manno-heptose 7-phosphate.</text>
</comment>
<dbReference type="GO" id="GO:0097367">
    <property type="term" value="F:carbohydrate derivative binding"/>
    <property type="evidence" value="ECO:0007669"/>
    <property type="project" value="InterPro"/>
</dbReference>
<dbReference type="SUPFAM" id="SSF53697">
    <property type="entry name" value="SIS domain"/>
    <property type="match status" value="1"/>
</dbReference>
<keyword evidence="7 10" id="KW-0862">Zinc</keyword>
<comment type="caution">
    <text evidence="12">The sequence shown here is derived from an EMBL/GenBank/DDBJ whole genome shotgun (WGS) entry which is preliminary data.</text>
</comment>
<feature type="binding site" evidence="10">
    <location>
        <position position="62"/>
    </location>
    <ligand>
        <name>Zn(2+)</name>
        <dbReference type="ChEBI" id="CHEBI:29105"/>
    </ligand>
</feature>
<evidence type="ECO:0000256" key="5">
    <source>
        <dbReference type="ARBA" id="ARBA00022490"/>
    </source>
</evidence>
<evidence type="ECO:0000256" key="4">
    <source>
        <dbReference type="ARBA" id="ARBA00009894"/>
    </source>
</evidence>
<comment type="pathway">
    <text evidence="10">Carbohydrate biosynthesis; D-glycero-D-manno-heptose 7-phosphate biosynthesis; D-glycero-alpha-D-manno-heptose 7-phosphate and D-glycero-beta-D-manno-heptose 7-phosphate from sedoheptulose 7-phosphate: step 1/1.</text>
</comment>
<dbReference type="InterPro" id="IPR035461">
    <property type="entry name" value="GmhA/DiaA"/>
</dbReference>
<dbReference type="InterPro" id="IPR004515">
    <property type="entry name" value="Phosphoheptose_Isoase"/>
</dbReference>
<dbReference type="RefSeq" id="WP_135282855.1">
    <property type="nucleotide sequence ID" value="NZ_SRIO01000029.1"/>
</dbReference>
<dbReference type="InterPro" id="IPR046348">
    <property type="entry name" value="SIS_dom_sf"/>
</dbReference>
<dbReference type="Pfam" id="PF13580">
    <property type="entry name" value="SIS_2"/>
    <property type="match status" value="1"/>
</dbReference>
<comment type="similarity">
    <text evidence="4 10">Belongs to the SIS family. GmhA subfamily.</text>
</comment>
<evidence type="ECO:0000313" key="12">
    <source>
        <dbReference type="EMBL" id="TFZ81309.1"/>
    </source>
</evidence>
<comment type="cofactor">
    <cofactor evidence="10">
        <name>Zn(2+)</name>
        <dbReference type="ChEBI" id="CHEBI:29105"/>
    </cofactor>
    <text evidence="10">Binds 1 zinc ion per subunit.</text>
</comment>
<evidence type="ECO:0000256" key="2">
    <source>
        <dbReference type="ARBA" id="ARBA00003172"/>
    </source>
</evidence>
<evidence type="ECO:0000256" key="1">
    <source>
        <dbReference type="ARBA" id="ARBA00000348"/>
    </source>
</evidence>
<feature type="binding site" evidence="10">
    <location>
        <position position="177"/>
    </location>
    <ligand>
        <name>Zn(2+)</name>
        <dbReference type="ChEBI" id="CHEBI:29105"/>
    </ligand>
</feature>
<dbReference type="EMBL" id="SRIO01000029">
    <property type="protein sequence ID" value="TFZ81309.1"/>
    <property type="molecule type" value="Genomic_DNA"/>
</dbReference>
<dbReference type="OrthoDB" id="9810929at2"/>
<proteinExistence type="inferred from homology"/>
<keyword evidence="8 10" id="KW-0413">Isomerase</keyword>
<dbReference type="PANTHER" id="PTHR30390">
    <property type="entry name" value="SEDOHEPTULOSE 7-PHOSPHATE ISOMERASE / DNAA INITIATOR-ASSOCIATING FACTOR FOR REPLICATION INITIATION"/>
    <property type="match status" value="1"/>
</dbReference>
<dbReference type="InterPro" id="IPR001347">
    <property type="entry name" value="SIS_dom"/>
</dbReference>
<feature type="binding site" evidence="10">
    <location>
        <begin position="91"/>
        <end position="92"/>
    </location>
    <ligand>
        <name>substrate</name>
    </ligand>
</feature>